<dbReference type="Proteomes" id="UP001063166">
    <property type="component" value="Unassembled WGS sequence"/>
</dbReference>
<name>A0A9P3Q2X6_LYOSH</name>
<dbReference type="InterPro" id="IPR054722">
    <property type="entry name" value="PolX-like_BBD"/>
</dbReference>
<gene>
    <name evidence="3" type="ORF">LshimejAT787_3200130</name>
</gene>
<feature type="compositionally biased region" description="Low complexity" evidence="1">
    <location>
        <begin position="50"/>
        <end position="65"/>
    </location>
</feature>
<dbReference type="AlphaFoldDB" id="A0A9P3Q2X6"/>
<comment type="caution">
    <text evidence="3">The sequence shown here is derived from an EMBL/GenBank/DDBJ whole genome shotgun (WGS) entry which is preliminary data.</text>
</comment>
<evidence type="ECO:0000313" key="4">
    <source>
        <dbReference type="Proteomes" id="UP001063166"/>
    </source>
</evidence>
<evidence type="ECO:0000259" key="2">
    <source>
        <dbReference type="Pfam" id="PF22936"/>
    </source>
</evidence>
<organism evidence="3 4">
    <name type="scientific">Lyophyllum shimeji</name>
    <name type="common">Hon-shimeji</name>
    <name type="synonym">Tricholoma shimeji</name>
    <dbReference type="NCBI Taxonomy" id="47721"/>
    <lineage>
        <taxon>Eukaryota</taxon>
        <taxon>Fungi</taxon>
        <taxon>Dikarya</taxon>
        <taxon>Basidiomycota</taxon>
        <taxon>Agaricomycotina</taxon>
        <taxon>Agaricomycetes</taxon>
        <taxon>Agaricomycetidae</taxon>
        <taxon>Agaricales</taxon>
        <taxon>Tricholomatineae</taxon>
        <taxon>Lyophyllaceae</taxon>
        <taxon>Lyophyllum</taxon>
    </lineage>
</organism>
<dbReference type="EMBL" id="BRPK01000032">
    <property type="protein sequence ID" value="GLB45842.1"/>
    <property type="molecule type" value="Genomic_DNA"/>
</dbReference>
<accession>A0A9P3Q2X6</accession>
<sequence>MTLPNVVMPNANKIGGDFRDVEGVMQKDSLEAFRQPCLEGDGATPTPGISERLLPRSSRPLSESRQAPRQTTDAHLALGAQMLSLSFNFNFNFNFNFKLASSGHMFFDRSYFTSYAPVSTRSEDDWISVGDARDIPGVGRGTVAFEARLPEGLKTVLLHNTLHVPKIAANLVSIGHYNVRSVIRS</sequence>
<feature type="region of interest" description="Disordered" evidence="1">
    <location>
        <begin position="36"/>
        <end position="71"/>
    </location>
</feature>
<feature type="domain" description="Retrovirus-related Pol polyprotein from transposon TNT 1-94-like beta-barrel" evidence="2">
    <location>
        <begin position="101"/>
        <end position="177"/>
    </location>
</feature>
<keyword evidence="4" id="KW-1185">Reference proteome</keyword>
<evidence type="ECO:0000313" key="3">
    <source>
        <dbReference type="EMBL" id="GLB45842.1"/>
    </source>
</evidence>
<reference evidence="3" key="1">
    <citation type="submission" date="2022-07" db="EMBL/GenBank/DDBJ databases">
        <title>The genome of Lyophyllum shimeji provides insight into the initial evolution of ectomycorrhizal fungal genome.</title>
        <authorList>
            <person name="Kobayashi Y."/>
            <person name="Shibata T."/>
            <person name="Hirakawa H."/>
            <person name="Shigenobu S."/>
            <person name="Nishiyama T."/>
            <person name="Yamada A."/>
            <person name="Hasebe M."/>
            <person name="Kawaguchi M."/>
        </authorList>
    </citation>
    <scope>NUCLEOTIDE SEQUENCE</scope>
    <source>
        <strain evidence="3">AT787</strain>
    </source>
</reference>
<protein>
    <recommendedName>
        <fullName evidence="2">Retrovirus-related Pol polyprotein from transposon TNT 1-94-like beta-barrel domain-containing protein</fullName>
    </recommendedName>
</protein>
<dbReference type="OrthoDB" id="2869724at2759"/>
<evidence type="ECO:0000256" key="1">
    <source>
        <dbReference type="SAM" id="MobiDB-lite"/>
    </source>
</evidence>
<proteinExistence type="predicted"/>
<dbReference type="Pfam" id="PF22936">
    <property type="entry name" value="Pol_BBD"/>
    <property type="match status" value="1"/>
</dbReference>